<keyword evidence="2" id="KW-0732">Signal</keyword>
<keyword evidence="1" id="KW-0812">Transmembrane</keyword>
<organism evidence="3 4">
    <name type="scientific">Hymenobacter metallicola</name>
    <dbReference type="NCBI Taxonomy" id="2563114"/>
    <lineage>
        <taxon>Bacteria</taxon>
        <taxon>Pseudomonadati</taxon>
        <taxon>Bacteroidota</taxon>
        <taxon>Cytophagia</taxon>
        <taxon>Cytophagales</taxon>
        <taxon>Hymenobacteraceae</taxon>
        <taxon>Hymenobacter</taxon>
    </lineage>
</organism>
<dbReference type="AlphaFoldDB" id="A0A4Z0QEK4"/>
<dbReference type="Proteomes" id="UP000298471">
    <property type="component" value="Unassembled WGS sequence"/>
</dbReference>
<name>A0A4Z0QEK4_9BACT</name>
<feature type="signal peptide" evidence="2">
    <location>
        <begin position="1"/>
        <end position="18"/>
    </location>
</feature>
<dbReference type="OrthoDB" id="1427164at2"/>
<proteinExistence type="predicted"/>
<gene>
    <name evidence="3" type="ORF">E5K02_13930</name>
</gene>
<dbReference type="EMBL" id="SRMB01000002">
    <property type="protein sequence ID" value="TGE27471.1"/>
    <property type="molecule type" value="Genomic_DNA"/>
</dbReference>
<keyword evidence="4" id="KW-1185">Reference proteome</keyword>
<evidence type="ECO:0000313" key="3">
    <source>
        <dbReference type="EMBL" id="TGE27471.1"/>
    </source>
</evidence>
<feature type="transmembrane region" description="Helical" evidence="1">
    <location>
        <begin position="109"/>
        <end position="133"/>
    </location>
</feature>
<evidence type="ECO:0000256" key="2">
    <source>
        <dbReference type="SAM" id="SignalP"/>
    </source>
</evidence>
<sequence>MRCLLLFLFSLLATSLQAQHDVILRMDGQELKAKVLVIRPNDISYLAAEPAAAADTLRIATAEVFMVRFANGTKEVIAHAPVLPASLSEAEARTRGTRDARRYFKAPGAFWGTMGATVVSPIAGIATGAAIAANVPSRSNIVTPEPTLLQNPTYVKSYQQQAKRKKLGKAAAGFGTGMGVIVVALAVLLASATHW</sequence>
<evidence type="ECO:0000256" key="1">
    <source>
        <dbReference type="SAM" id="Phobius"/>
    </source>
</evidence>
<accession>A0A4Z0QEK4</accession>
<comment type="caution">
    <text evidence="3">The sequence shown here is derived from an EMBL/GenBank/DDBJ whole genome shotgun (WGS) entry which is preliminary data.</text>
</comment>
<reference evidence="3 4" key="1">
    <citation type="submission" date="2019-04" db="EMBL/GenBank/DDBJ databases">
        <authorList>
            <person name="Feng G."/>
            <person name="Zhang J."/>
            <person name="Zhu H."/>
        </authorList>
    </citation>
    <scope>NUCLEOTIDE SEQUENCE [LARGE SCALE GENOMIC DNA]</scope>
    <source>
        <strain evidence="3 4">9PBR-1</strain>
    </source>
</reference>
<keyword evidence="1" id="KW-0472">Membrane</keyword>
<keyword evidence="1" id="KW-1133">Transmembrane helix</keyword>
<dbReference type="RefSeq" id="WP_135395468.1">
    <property type="nucleotide sequence ID" value="NZ_SRMB01000002.1"/>
</dbReference>
<protein>
    <submittedName>
        <fullName evidence="3">Uncharacterized protein</fullName>
    </submittedName>
</protein>
<feature type="transmembrane region" description="Helical" evidence="1">
    <location>
        <begin position="170"/>
        <end position="192"/>
    </location>
</feature>
<evidence type="ECO:0000313" key="4">
    <source>
        <dbReference type="Proteomes" id="UP000298471"/>
    </source>
</evidence>
<feature type="chain" id="PRO_5021283077" evidence="2">
    <location>
        <begin position="19"/>
        <end position="195"/>
    </location>
</feature>